<keyword evidence="3" id="KW-1185">Reference proteome</keyword>
<dbReference type="Proteomes" id="UP000277204">
    <property type="component" value="Unassembled WGS sequence"/>
</dbReference>
<organism evidence="2 3">
    <name type="scientific">Schistosoma margrebowiei</name>
    <dbReference type="NCBI Taxonomy" id="48269"/>
    <lineage>
        <taxon>Eukaryota</taxon>
        <taxon>Metazoa</taxon>
        <taxon>Spiralia</taxon>
        <taxon>Lophotrochozoa</taxon>
        <taxon>Platyhelminthes</taxon>
        <taxon>Trematoda</taxon>
        <taxon>Digenea</taxon>
        <taxon>Strigeidida</taxon>
        <taxon>Schistosomatoidea</taxon>
        <taxon>Schistosomatidae</taxon>
        <taxon>Schistosoma</taxon>
    </lineage>
</organism>
<sequence>MCHVYLPIKEFSTLAQLITLLLPLLEIQLFRLALLL</sequence>
<reference evidence="2 3" key="1">
    <citation type="submission" date="2018-11" db="EMBL/GenBank/DDBJ databases">
        <authorList>
            <consortium name="Pathogen Informatics"/>
        </authorList>
    </citation>
    <scope>NUCLEOTIDE SEQUENCE [LARGE SCALE GENOMIC DNA]</scope>
    <source>
        <strain evidence="2 3">Zambia</strain>
    </source>
</reference>
<proteinExistence type="predicted"/>
<gene>
    <name evidence="2" type="ORF">SMRZ_LOCUS17009</name>
</gene>
<accession>A0A3P8FGU7</accession>
<feature type="transmembrane region" description="Helical" evidence="1">
    <location>
        <begin position="14"/>
        <end position="34"/>
    </location>
</feature>
<keyword evidence="1" id="KW-1133">Transmembrane helix</keyword>
<dbReference type="AlphaFoldDB" id="A0A3P8FGU7"/>
<protein>
    <submittedName>
        <fullName evidence="2">Uncharacterized protein</fullName>
    </submittedName>
</protein>
<evidence type="ECO:0000256" key="1">
    <source>
        <dbReference type="SAM" id="Phobius"/>
    </source>
</evidence>
<keyword evidence="1" id="KW-0812">Transmembrane</keyword>
<evidence type="ECO:0000313" key="2">
    <source>
        <dbReference type="EMBL" id="VDP22709.1"/>
    </source>
</evidence>
<name>A0A3P8FGU7_9TREM</name>
<keyword evidence="1" id="KW-0472">Membrane</keyword>
<evidence type="ECO:0000313" key="3">
    <source>
        <dbReference type="Proteomes" id="UP000277204"/>
    </source>
</evidence>
<dbReference type="EMBL" id="UZAI01017269">
    <property type="protein sequence ID" value="VDP22709.1"/>
    <property type="molecule type" value="Genomic_DNA"/>
</dbReference>